<feature type="transmembrane region" description="Helical" evidence="1">
    <location>
        <begin position="95"/>
        <end position="114"/>
    </location>
</feature>
<evidence type="ECO:0000313" key="3">
    <source>
        <dbReference type="EMBL" id="KJA21778.1"/>
    </source>
</evidence>
<keyword evidence="1" id="KW-0472">Membrane</keyword>
<keyword evidence="1" id="KW-0812">Transmembrane</keyword>
<keyword evidence="4" id="KW-1185">Reference proteome</keyword>
<evidence type="ECO:0000256" key="1">
    <source>
        <dbReference type="SAM" id="Phobius"/>
    </source>
</evidence>
<proteinExistence type="predicted"/>
<feature type="transmembrane region" description="Helical" evidence="1">
    <location>
        <begin position="234"/>
        <end position="255"/>
    </location>
</feature>
<reference evidence="4" key="1">
    <citation type="submission" date="2014-04" db="EMBL/GenBank/DDBJ databases">
        <title>Evolutionary Origins and Diversification of the Mycorrhizal Mutualists.</title>
        <authorList>
            <consortium name="DOE Joint Genome Institute"/>
            <consortium name="Mycorrhizal Genomics Consortium"/>
            <person name="Kohler A."/>
            <person name="Kuo A."/>
            <person name="Nagy L.G."/>
            <person name="Floudas D."/>
            <person name="Copeland A."/>
            <person name="Barry K.W."/>
            <person name="Cichocki N."/>
            <person name="Veneault-Fourrey C."/>
            <person name="LaButti K."/>
            <person name="Lindquist E.A."/>
            <person name="Lipzen A."/>
            <person name="Lundell T."/>
            <person name="Morin E."/>
            <person name="Murat C."/>
            <person name="Riley R."/>
            <person name="Ohm R."/>
            <person name="Sun H."/>
            <person name="Tunlid A."/>
            <person name="Henrissat B."/>
            <person name="Grigoriev I.V."/>
            <person name="Hibbett D.S."/>
            <person name="Martin F."/>
        </authorList>
    </citation>
    <scope>NUCLEOTIDE SEQUENCE [LARGE SCALE GENOMIC DNA]</scope>
    <source>
        <strain evidence="4">FD-334 SS-4</strain>
    </source>
</reference>
<gene>
    <name evidence="3" type="ORF">HYPSUDRAFT_77637</name>
</gene>
<feature type="transmembrane region" description="Helical" evidence="1">
    <location>
        <begin position="167"/>
        <end position="188"/>
    </location>
</feature>
<evidence type="ECO:0000259" key="2">
    <source>
        <dbReference type="Pfam" id="PF20152"/>
    </source>
</evidence>
<organism evidence="3 4">
    <name type="scientific">Hypholoma sublateritium (strain FD-334 SS-4)</name>
    <dbReference type="NCBI Taxonomy" id="945553"/>
    <lineage>
        <taxon>Eukaryota</taxon>
        <taxon>Fungi</taxon>
        <taxon>Dikarya</taxon>
        <taxon>Basidiomycota</taxon>
        <taxon>Agaricomycotina</taxon>
        <taxon>Agaricomycetes</taxon>
        <taxon>Agaricomycetidae</taxon>
        <taxon>Agaricales</taxon>
        <taxon>Agaricineae</taxon>
        <taxon>Strophariaceae</taxon>
        <taxon>Hypholoma</taxon>
    </lineage>
</organism>
<feature type="transmembrane region" description="Helical" evidence="1">
    <location>
        <begin position="20"/>
        <end position="42"/>
    </location>
</feature>
<feature type="transmembrane region" description="Helical" evidence="1">
    <location>
        <begin position="208"/>
        <end position="228"/>
    </location>
</feature>
<dbReference type="Pfam" id="PF20152">
    <property type="entry name" value="DUF6534"/>
    <property type="match status" value="1"/>
</dbReference>
<feature type="transmembrane region" description="Helical" evidence="1">
    <location>
        <begin position="126"/>
        <end position="147"/>
    </location>
</feature>
<feature type="domain" description="DUF6534" evidence="2">
    <location>
        <begin position="174"/>
        <end position="259"/>
    </location>
</feature>
<evidence type="ECO:0000313" key="4">
    <source>
        <dbReference type="Proteomes" id="UP000054270"/>
    </source>
</evidence>
<name>A0A0D2ME03_HYPSF</name>
<feature type="transmembrane region" description="Helical" evidence="1">
    <location>
        <begin position="54"/>
        <end position="75"/>
    </location>
</feature>
<dbReference type="PANTHER" id="PTHR40465:SF1">
    <property type="entry name" value="DUF6534 DOMAIN-CONTAINING PROTEIN"/>
    <property type="match status" value="1"/>
</dbReference>
<dbReference type="OMA" id="QRIWIFS"/>
<dbReference type="EMBL" id="KN817555">
    <property type="protein sequence ID" value="KJA21778.1"/>
    <property type="molecule type" value="Genomic_DNA"/>
</dbReference>
<dbReference type="OrthoDB" id="2745105at2759"/>
<sequence>MGAALGEGPSSALNSTYGAYLIGAIFATFFQGLLTVQAWNYYENFPKDPLRLKSLVLAIWLLDTVHLVVIIQSVYHYLVTNWGFAPALNVATWELVIHIFLIGLSCFVCQIFFLQRIWIFSDRKTAVVGLVLAVCLASFALSIHLPIHLIMTRLPVKEFPREKSEVTALFLSGAASDFLIAGLLCYYLRKDYSGFQATRSVIGQVLQYAVATGLATSALRVGAVIALFAAPTKLYYIAMHLSLGRLYTNSLLATLNARKKMREALKGSHHNDTFVVPRTEIQIQNGPGPRGGVGVDSATDRDAFPEDMEPKSVVIRSDTSFSYSYTVERVTHHDDDMEMDPIPAKHVSLTSMV</sequence>
<dbReference type="Proteomes" id="UP000054270">
    <property type="component" value="Unassembled WGS sequence"/>
</dbReference>
<dbReference type="PANTHER" id="PTHR40465">
    <property type="entry name" value="CHROMOSOME 1, WHOLE GENOME SHOTGUN SEQUENCE"/>
    <property type="match status" value="1"/>
</dbReference>
<dbReference type="AlphaFoldDB" id="A0A0D2ME03"/>
<keyword evidence="1" id="KW-1133">Transmembrane helix</keyword>
<accession>A0A0D2ME03</accession>
<dbReference type="STRING" id="945553.A0A0D2ME03"/>
<dbReference type="InterPro" id="IPR045339">
    <property type="entry name" value="DUF6534"/>
</dbReference>
<protein>
    <recommendedName>
        <fullName evidence="2">DUF6534 domain-containing protein</fullName>
    </recommendedName>
</protein>